<evidence type="ECO:0000259" key="1">
    <source>
        <dbReference type="Pfam" id="PF00078"/>
    </source>
</evidence>
<dbReference type="InterPro" id="IPR000477">
    <property type="entry name" value="RT_dom"/>
</dbReference>
<organism evidence="2 3">
    <name type="scientific">Plectus sambesii</name>
    <dbReference type="NCBI Taxonomy" id="2011161"/>
    <lineage>
        <taxon>Eukaryota</taxon>
        <taxon>Metazoa</taxon>
        <taxon>Ecdysozoa</taxon>
        <taxon>Nematoda</taxon>
        <taxon>Chromadorea</taxon>
        <taxon>Plectida</taxon>
        <taxon>Plectina</taxon>
        <taxon>Plectoidea</taxon>
        <taxon>Plectidae</taxon>
        <taxon>Plectus</taxon>
    </lineage>
</organism>
<keyword evidence="2" id="KW-1185">Reference proteome</keyword>
<name>A0A914XHK9_9BILA</name>
<accession>A0A914XHK9</accession>
<evidence type="ECO:0000313" key="2">
    <source>
        <dbReference type="Proteomes" id="UP000887566"/>
    </source>
</evidence>
<protein>
    <submittedName>
        <fullName evidence="3">Reverse transcriptase domain-containing protein</fullName>
    </submittedName>
</protein>
<proteinExistence type="predicted"/>
<feature type="domain" description="Reverse transcriptase" evidence="1">
    <location>
        <begin position="323"/>
        <end position="461"/>
    </location>
</feature>
<dbReference type="Proteomes" id="UP000887566">
    <property type="component" value="Unplaced"/>
</dbReference>
<dbReference type="PANTHER" id="PTHR19446">
    <property type="entry name" value="REVERSE TRANSCRIPTASES"/>
    <property type="match status" value="1"/>
</dbReference>
<reference evidence="3" key="1">
    <citation type="submission" date="2022-11" db="UniProtKB">
        <authorList>
            <consortium name="WormBaseParasite"/>
        </authorList>
    </citation>
    <scope>IDENTIFICATION</scope>
</reference>
<evidence type="ECO:0000313" key="3">
    <source>
        <dbReference type="WBParaSite" id="PSAMB.scaffold8114size6615.g31056.t1"/>
    </source>
</evidence>
<dbReference type="Pfam" id="PF00078">
    <property type="entry name" value="RVT_1"/>
    <property type="match status" value="1"/>
</dbReference>
<sequence>MNKDMNSFFCKGCTRRWSWQSPNNQTFNEIDLLLMPDRRYISNVNVLAKFDAGSDHRLLQASFNYIARRTDAPSRPACKPPPEFNQLALKLEAAISLLKSPCPTPAREYARLVDALTHAARAAKEDVQLPTRISATNRALFHRRRQLRFGLANTPHAAIQYAELNKTLRKALATDLHAHHLHILEQAVAANRLRRARSQLATGRTQVVHLRRRDGQHTTTTAEAAALIRTFYNNLYRSANGPFIYTPSSSVTWAKPLSSNEVFQALAQLKSQRAAGPDRVLPLAAKLAAPHLALPLCSLFNDMLADDVIPPTLTAARTILLTRKSLTKVITWRIEAAVESRLPPNQAGFRKGYSTLDHLHAVNMAVEKCRKYNLRLSMLFVDFQKAFDTIEFRAIWNLLAHYGVDSSIIEIVKKLYASSSSIVTFASSEVAIDVQRGVQQGDTLSPKLFILCLQHALDSQYQLGAMRSKGRRPAPPIPRLR</sequence>
<dbReference type="WBParaSite" id="PSAMB.scaffold8114size6615.g31056.t1">
    <property type="protein sequence ID" value="PSAMB.scaffold8114size6615.g31056.t1"/>
    <property type="gene ID" value="PSAMB.scaffold8114size6615.g31056"/>
</dbReference>
<dbReference type="AlphaFoldDB" id="A0A914XHK9"/>